<evidence type="ECO:0000313" key="1">
    <source>
        <dbReference type="EMBL" id="CAD7463069.1"/>
    </source>
</evidence>
<protein>
    <submittedName>
        <fullName evidence="1">Uncharacterized protein</fullName>
    </submittedName>
</protein>
<name>A0A7R9P0M3_9NEOP</name>
<gene>
    <name evidence="1" type="ORF">TTEB3V08_LOCUS10955</name>
</gene>
<accession>A0A7R9P0M3</accession>
<reference evidence="1" key="1">
    <citation type="submission" date="2020-11" db="EMBL/GenBank/DDBJ databases">
        <authorList>
            <person name="Tran Van P."/>
        </authorList>
    </citation>
    <scope>NUCLEOTIDE SEQUENCE</scope>
</reference>
<dbReference type="AlphaFoldDB" id="A0A7R9P0M3"/>
<dbReference type="EMBL" id="OE007182">
    <property type="protein sequence ID" value="CAD7463069.1"/>
    <property type="molecule type" value="Genomic_DNA"/>
</dbReference>
<proteinExistence type="predicted"/>
<organism evidence="1">
    <name type="scientific">Timema tahoe</name>
    <dbReference type="NCBI Taxonomy" id="61484"/>
    <lineage>
        <taxon>Eukaryota</taxon>
        <taxon>Metazoa</taxon>
        <taxon>Ecdysozoa</taxon>
        <taxon>Arthropoda</taxon>
        <taxon>Hexapoda</taxon>
        <taxon>Insecta</taxon>
        <taxon>Pterygota</taxon>
        <taxon>Neoptera</taxon>
        <taxon>Polyneoptera</taxon>
        <taxon>Phasmatodea</taxon>
        <taxon>Timematodea</taxon>
        <taxon>Timematoidea</taxon>
        <taxon>Timematidae</taxon>
        <taxon>Timema</taxon>
    </lineage>
</organism>
<sequence>MVCKQSSWTPNLLHISLHFPDAHLHRGLLDTIYPTELGKYIADDEKSYCSTGTSSPSEPPPTLVHLLAQPKPRSPRAFSFYQTRNFPPRQWPSVMRVLKKVASTSTDLRIKTRTKQSVTVESISFKLKTSDLSRWPHGVIATP</sequence>